<keyword evidence="2" id="KW-1185">Reference proteome</keyword>
<name>A0ACB7IJ90_PLECO</name>
<dbReference type="Proteomes" id="UP000824881">
    <property type="component" value="Unassembled WGS sequence"/>
</dbReference>
<protein>
    <submittedName>
        <fullName evidence="1">Uncharacterized protein</fullName>
    </submittedName>
</protein>
<accession>A0ACB7IJ90</accession>
<proteinExistence type="predicted"/>
<evidence type="ECO:0000313" key="1">
    <source>
        <dbReference type="EMBL" id="KAG9218234.1"/>
    </source>
</evidence>
<organism evidence="1 2">
    <name type="scientific">Pleurotus cornucopiae</name>
    <name type="common">Cornucopia mushroom</name>
    <dbReference type="NCBI Taxonomy" id="5321"/>
    <lineage>
        <taxon>Eukaryota</taxon>
        <taxon>Fungi</taxon>
        <taxon>Dikarya</taxon>
        <taxon>Basidiomycota</taxon>
        <taxon>Agaricomycotina</taxon>
        <taxon>Agaricomycetes</taxon>
        <taxon>Agaricomycetidae</taxon>
        <taxon>Agaricales</taxon>
        <taxon>Pleurotineae</taxon>
        <taxon>Pleurotaceae</taxon>
        <taxon>Pleurotus</taxon>
    </lineage>
</organism>
<dbReference type="EMBL" id="WQMT02000010">
    <property type="protein sequence ID" value="KAG9218234.1"/>
    <property type="molecule type" value="Genomic_DNA"/>
</dbReference>
<evidence type="ECO:0000313" key="2">
    <source>
        <dbReference type="Proteomes" id="UP000824881"/>
    </source>
</evidence>
<gene>
    <name evidence="1" type="ORF">CCMSSC00406_0005915</name>
</gene>
<comment type="caution">
    <text evidence="1">The sequence shown here is derived from an EMBL/GenBank/DDBJ whole genome shotgun (WGS) entry which is preliminary data.</text>
</comment>
<sequence>MSSSLPLMAQSASNSHSFQTKPLSLSPIKPSSPSTPQSPSRKHRPPSIHVTQKRSQLARRQSSISYIVSPPNTCPSAPLTCGVEWLSKGDHRHSGQLSRSMSLGGKGVLKGEIRRASARITSESDETDESQKRVPLTPVEKHAELLRVIAQKESICLELRSQLQAHEAELLQLKRKWEVVVSRGLDVPTPLSLDRIPATPNANDKGSAVVLEGIREGVQGVGRLILGQPVTTSVKSRPRGERHRNITTPNLSQSSDVSISSNASSWSSAMTASTKRTSVSSSGSAGADREAPLETQDTGTTPIMSPSPVFSPPSQQVEEPNAGKSSVQAISVAREESFSASASPRLSTKTLRRRSAGAGLSPLISSHLDDDWYSLSSNSPTKSQPVKPAKPSMNPSLPPPASIPGIGTFSGMDTNGLGKRWEDGLIKSQRRASTFLSDLVSAFSPPASSPSTHTHSTPSPSSATSTSASSPLVRTPMKLSPLSNSSSDSRSLLDDSDDDNTIGGLIGASVMIPEKSKTYPTKKVMPTPTASPLRRSSSQKVSKSPSILPDDEWNW</sequence>
<reference evidence="1 2" key="1">
    <citation type="journal article" date="2021" name="Appl. Environ. Microbiol.">
        <title>Genetic linkage and physical mapping for an oyster mushroom Pleurotus cornucopiae and QTL analysis for the trait cap color.</title>
        <authorList>
            <person name="Zhang Y."/>
            <person name="Gao W."/>
            <person name="Sonnenberg A."/>
            <person name="Chen Q."/>
            <person name="Zhang J."/>
            <person name="Huang C."/>
        </authorList>
    </citation>
    <scope>NUCLEOTIDE SEQUENCE [LARGE SCALE GENOMIC DNA]</scope>
    <source>
        <strain evidence="1">CCMSSC00406</strain>
    </source>
</reference>